<accession>A0A382C4S6</accession>
<protein>
    <recommendedName>
        <fullName evidence="15">Phosphatidate cytidylyltransferase</fullName>
    </recommendedName>
</protein>
<evidence type="ECO:0000256" key="3">
    <source>
        <dbReference type="ARBA" id="ARBA00022475"/>
    </source>
</evidence>
<comment type="similarity">
    <text evidence="2">Belongs to the CDS family.</text>
</comment>
<evidence type="ECO:0000256" key="13">
    <source>
        <dbReference type="SAM" id="Phobius"/>
    </source>
</evidence>
<dbReference type="EMBL" id="UINC01032510">
    <property type="protein sequence ID" value="SVB20293.1"/>
    <property type="molecule type" value="Genomic_DNA"/>
</dbReference>
<feature type="transmembrane region" description="Helical" evidence="13">
    <location>
        <begin position="12"/>
        <end position="33"/>
    </location>
</feature>
<keyword evidence="9" id="KW-0443">Lipid metabolism</keyword>
<evidence type="ECO:0000256" key="9">
    <source>
        <dbReference type="ARBA" id="ARBA00023098"/>
    </source>
</evidence>
<gene>
    <name evidence="14" type="ORF">METZ01_LOCUS173147</name>
</gene>
<sequence>MSFIGEIETLSLYFVLLVGALFSVLGDAFASLFKRISGAKDFSNLIPGHGGVLDRIDSHMACFPAFLFIIYLINAFF</sequence>
<evidence type="ECO:0000256" key="5">
    <source>
        <dbReference type="ARBA" id="ARBA00022679"/>
    </source>
</evidence>
<keyword evidence="4" id="KW-0444">Lipid biosynthesis</keyword>
<keyword evidence="10 13" id="KW-0472">Membrane</keyword>
<keyword evidence="8 13" id="KW-1133">Transmembrane helix</keyword>
<keyword evidence="11" id="KW-0594">Phospholipid biosynthesis</keyword>
<name>A0A382C4S6_9ZZZZ</name>
<dbReference type="GO" id="GO:0004605">
    <property type="term" value="F:phosphatidate cytidylyltransferase activity"/>
    <property type="evidence" value="ECO:0007669"/>
    <property type="project" value="TreeGrafter"/>
</dbReference>
<dbReference type="AlphaFoldDB" id="A0A382C4S6"/>
<evidence type="ECO:0000256" key="2">
    <source>
        <dbReference type="ARBA" id="ARBA00010185"/>
    </source>
</evidence>
<keyword evidence="7" id="KW-0548">Nucleotidyltransferase</keyword>
<evidence type="ECO:0000256" key="10">
    <source>
        <dbReference type="ARBA" id="ARBA00023136"/>
    </source>
</evidence>
<dbReference type="GO" id="GO:0005886">
    <property type="term" value="C:plasma membrane"/>
    <property type="evidence" value="ECO:0007669"/>
    <property type="project" value="UniProtKB-SubCell"/>
</dbReference>
<evidence type="ECO:0000256" key="4">
    <source>
        <dbReference type="ARBA" id="ARBA00022516"/>
    </source>
</evidence>
<evidence type="ECO:0000256" key="11">
    <source>
        <dbReference type="ARBA" id="ARBA00023209"/>
    </source>
</evidence>
<evidence type="ECO:0000256" key="12">
    <source>
        <dbReference type="ARBA" id="ARBA00023264"/>
    </source>
</evidence>
<evidence type="ECO:0000313" key="14">
    <source>
        <dbReference type="EMBL" id="SVB20293.1"/>
    </source>
</evidence>
<comment type="subcellular location">
    <subcellularLocation>
        <location evidence="1">Cell membrane</location>
        <topology evidence="1">Multi-pass membrane protein</topology>
    </subcellularLocation>
</comment>
<evidence type="ECO:0000256" key="1">
    <source>
        <dbReference type="ARBA" id="ARBA00004651"/>
    </source>
</evidence>
<dbReference type="PANTHER" id="PTHR46382:SF1">
    <property type="entry name" value="PHOSPHATIDATE CYTIDYLYLTRANSFERASE"/>
    <property type="match status" value="1"/>
</dbReference>
<dbReference type="Pfam" id="PF01148">
    <property type="entry name" value="CTP_transf_1"/>
    <property type="match status" value="1"/>
</dbReference>
<evidence type="ECO:0000256" key="6">
    <source>
        <dbReference type="ARBA" id="ARBA00022692"/>
    </source>
</evidence>
<reference evidence="14" key="1">
    <citation type="submission" date="2018-05" db="EMBL/GenBank/DDBJ databases">
        <authorList>
            <person name="Lanie J.A."/>
            <person name="Ng W.-L."/>
            <person name="Kazmierczak K.M."/>
            <person name="Andrzejewski T.M."/>
            <person name="Davidsen T.M."/>
            <person name="Wayne K.J."/>
            <person name="Tettelin H."/>
            <person name="Glass J.I."/>
            <person name="Rusch D."/>
            <person name="Podicherti R."/>
            <person name="Tsui H.-C.T."/>
            <person name="Winkler M.E."/>
        </authorList>
    </citation>
    <scope>NUCLEOTIDE SEQUENCE</scope>
</reference>
<dbReference type="GO" id="GO:0016024">
    <property type="term" value="P:CDP-diacylglycerol biosynthetic process"/>
    <property type="evidence" value="ECO:0007669"/>
    <property type="project" value="TreeGrafter"/>
</dbReference>
<dbReference type="PANTHER" id="PTHR46382">
    <property type="entry name" value="PHOSPHATIDATE CYTIDYLYLTRANSFERASE"/>
    <property type="match status" value="1"/>
</dbReference>
<dbReference type="InterPro" id="IPR000374">
    <property type="entry name" value="PC_trans"/>
</dbReference>
<proteinExistence type="inferred from homology"/>
<organism evidence="14">
    <name type="scientific">marine metagenome</name>
    <dbReference type="NCBI Taxonomy" id="408172"/>
    <lineage>
        <taxon>unclassified sequences</taxon>
        <taxon>metagenomes</taxon>
        <taxon>ecological metagenomes</taxon>
    </lineage>
</organism>
<keyword evidence="3" id="KW-1003">Cell membrane</keyword>
<keyword evidence="5" id="KW-0808">Transferase</keyword>
<keyword evidence="6 13" id="KW-0812">Transmembrane</keyword>
<keyword evidence="12" id="KW-1208">Phospholipid metabolism</keyword>
<evidence type="ECO:0008006" key="15">
    <source>
        <dbReference type="Google" id="ProtNLM"/>
    </source>
</evidence>
<evidence type="ECO:0000256" key="8">
    <source>
        <dbReference type="ARBA" id="ARBA00022989"/>
    </source>
</evidence>
<dbReference type="PROSITE" id="PS01315">
    <property type="entry name" value="CDS"/>
    <property type="match status" value="1"/>
</dbReference>
<evidence type="ECO:0000256" key="7">
    <source>
        <dbReference type="ARBA" id="ARBA00022695"/>
    </source>
</evidence>